<evidence type="ECO:0000256" key="2">
    <source>
        <dbReference type="SAM" id="MobiDB-lite"/>
    </source>
</evidence>
<dbReference type="InterPro" id="IPR000189">
    <property type="entry name" value="Transglyc_AS"/>
</dbReference>
<dbReference type="InterPro" id="IPR008258">
    <property type="entry name" value="Transglycosylase_SLT_dom_1"/>
</dbReference>
<gene>
    <name evidence="4" type="ORF">QE399_004093</name>
</gene>
<dbReference type="PANTHER" id="PTHR37423">
    <property type="entry name" value="SOLUBLE LYTIC MUREIN TRANSGLYCOSYLASE-RELATED"/>
    <property type="match status" value="1"/>
</dbReference>
<evidence type="ECO:0000313" key="4">
    <source>
        <dbReference type="EMBL" id="MDR6216404.1"/>
    </source>
</evidence>
<name>A0ABU1IGQ4_9BURK</name>
<dbReference type="CDD" id="cd16896">
    <property type="entry name" value="LT_Slt70-like"/>
    <property type="match status" value="1"/>
</dbReference>
<evidence type="ECO:0000313" key="5">
    <source>
        <dbReference type="Proteomes" id="UP001267710"/>
    </source>
</evidence>
<dbReference type="PROSITE" id="PS00922">
    <property type="entry name" value="TRANSGLYCOSYLASE"/>
    <property type="match status" value="1"/>
</dbReference>
<feature type="region of interest" description="Disordered" evidence="2">
    <location>
        <begin position="219"/>
        <end position="267"/>
    </location>
</feature>
<comment type="similarity">
    <text evidence="1">Belongs to the transglycosylase Slt family.</text>
</comment>
<comment type="caution">
    <text evidence="4">The sequence shown here is derived from an EMBL/GenBank/DDBJ whole genome shotgun (WGS) entry which is preliminary data.</text>
</comment>
<evidence type="ECO:0000259" key="3">
    <source>
        <dbReference type="Pfam" id="PF01464"/>
    </source>
</evidence>
<dbReference type="RefSeq" id="WP_309831781.1">
    <property type="nucleotide sequence ID" value="NZ_JAVIZX010000001.1"/>
</dbReference>
<dbReference type="EMBL" id="JAVIZX010000001">
    <property type="protein sequence ID" value="MDR6216404.1"/>
    <property type="molecule type" value="Genomic_DNA"/>
</dbReference>
<dbReference type="InterPro" id="IPR023346">
    <property type="entry name" value="Lysozyme-like_dom_sf"/>
</dbReference>
<evidence type="ECO:0000256" key="1">
    <source>
        <dbReference type="ARBA" id="ARBA00007734"/>
    </source>
</evidence>
<keyword evidence="5" id="KW-1185">Reference proteome</keyword>
<dbReference type="Proteomes" id="UP001267710">
    <property type="component" value="Unassembled WGS sequence"/>
</dbReference>
<feature type="compositionally biased region" description="Low complexity" evidence="2">
    <location>
        <begin position="232"/>
        <end position="244"/>
    </location>
</feature>
<accession>A0ABU1IGQ4</accession>
<dbReference type="PANTHER" id="PTHR37423:SF2">
    <property type="entry name" value="MEMBRANE-BOUND LYTIC MUREIN TRANSGLYCOSYLASE C"/>
    <property type="match status" value="1"/>
</dbReference>
<protein>
    <submittedName>
        <fullName evidence="4">Soluble lytic murein transglycosylase-like protein</fullName>
    </submittedName>
</protein>
<dbReference type="Gene3D" id="1.10.530.10">
    <property type="match status" value="1"/>
</dbReference>
<organism evidence="4 5">
    <name type="scientific">Paracidovorax wautersii</name>
    <dbReference type="NCBI Taxonomy" id="1177982"/>
    <lineage>
        <taxon>Bacteria</taxon>
        <taxon>Pseudomonadati</taxon>
        <taxon>Pseudomonadota</taxon>
        <taxon>Betaproteobacteria</taxon>
        <taxon>Burkholderiales</taxon>
        <taxon>Comamonadaceae</taxon>
        <taxon>Paracidovorax</taxon>
    </lineage>
</organism>
<feature type="domain" description="Transglycosylase SLT" evidence="3">
    <location>
        <begin position="83"/>
        <end position="189"/>
    </location>
</feature>
<dbReference type="SUPFAM" id="SSF53955">
    <property type="entry name" value="Lysozyme-like"/>
    <property type="match status" value="1"/>
</dbReference>
<reference evidence="4 5" key="1">
    <citation type="submission" date="2023-08" db="EMBL/GenBank/DDBJ databases">
        <title>Functional and genomic diversity of the sorghum phyllosphere microbiome.</title>
        <authorList>
            <person name="Shade A."/>
        </authorList>
    </citation>
    <scope>NUCLEOTIDE SEQUENCE [LARGE SCALE GENOMIC DNA]</scope>
    <source>
        <strain evidence="4 5">SORGH_AS_0335</strain>
    </source>
</reference>
<dbReference type="Pfam" id="PF01464">
    <property type="entry name" value="SLT"/>
    <property type="match status" value="1"/>
</dbReference>
<sequence length="267" mass="28459">MLLLFSQHAAWADLWAYVDERGITHFAAEQVDERYALFFRGREFDSVRDGGAAAASAAASGPARLQTYFDIAPGYKSVRHHLRAAAERYGVEVELLQAVIATESGFDPAAVSPRGAVGLMQLMPATAERFGVAADAKRTAAQRLVDPATNVAAGTRYLRHLLDLFEGRMDLALAAYNAGEGAVQRAGQRIPAYRETQNYVKSVLGLYGQLKPPAAQAMARRSAPGRVRMQLPATPSAPTSSSSSRDAAAGLPARVALGATTSQPSNE</sequence>
<proteinExistence type="inferred from homology"/>